<dbReference type="Proteomes" id="UP001216579">
    <property type="component" value="Unassembled WGS sequence"/>
</dbReference>
<dbReference type="InterPro" id="IPR016039">
    <property type="entry name" value="Thiolase-like"/>
</dbReference>
<comment type="caution">
    <text evidence="1">The sequence shown here is derived from an EMBL/GenBank/DDBJ whole genome shotgun (WGS) entry which is preliminary data.</text>
</comment>
<keyword evidence="2" id="KW-1185">Reference proteome</keyword>
<evidence type="ECO:0000313" key="2">
    <source>
        <dbReference type="Proteomes" id="UP001216579"/>
    </source>
</evidence>
<dbReference type="EMBL" id="JARJBC010000019">
    <property type="protein sequence ID" value="MDF3292664.1"/>
    <property type="molecule type" value="Genomic_DNA"/>
</dbReference>
<dbReference type="Gene3D" id="3.40.47.10">
    <property type="match status" value="1"/>
</dbReference>
<evidence type="ECO:0000313" key="1">
    <source>
        <dbReference type="EMBL" id="MDF3292664.1"/>
    </source>
</evidence>
<protein>
    <submittedName>
        <fullName evidence="1">Uncharacterized protein</fullName>
    </submittedName>
</protein>
<sequence>MYIGPQPDTARAGLRLAHVDHLVFGQGGRFHELDYTYFRDLWRLFGLPWDDTYLTAGRTTFHDMIETVLERLGPLVQGLDAAVLANATPDAEPGFPMPYIEHALGGIGTVFAVSDQGAAATFTALRLAAHTLPPGANGRALVVVMDQARVLSGPPMPDDIRPLCDSAVALVLEGDGRLGVPEISQHVGVPTSEIVGHLSAAAGQADRVTAICRPELAPYWAKADVAADLVPVPGGLPCTGPWAALAKYRATAQKVQSERVVLADYDARLKYLSVCGFDMGAPR</sequence>
<name>A0ABT5ZS45_9ACTN</name>
<dbReference type="RefSeq" id="WP_276095716.1">
    <property type="nucleotide sequence ID" value="NZ_JARJBC010000019.1"/>
</dbReference>
<organism evidence="1 2">
    <name type="scientific">Streptomyces silvisoli</name>
    <dbReference type="NCBI Taxonomy" id="3034235"/>
    <lineage>
        <taxon>Bacteria</taxon>
        <taxon>Bacillati</taxon>
        <taxon>Actinomycetota</taxon>
        <taxon>Actinomycetes</taxon>
        <taxon>Kitasatosporales</taxon>
        <taxon>Streptomycetaceae</taxon>
        <taxon>Streptomyces</taxon>
    </lineage>
</organism>
<accession>A0ABT5ZS45</accession>
<gene>
    <name evidence="1" type="ORF">P3G67_26240</name>
</gene>
<dbReference type="SUPFAM" id="SSF53901">
    <property type="entry name" value="Thiolase-like"/>
    <property type="match status" value="1"/>
</dbReference>
<reference evidence="1 2" key="1">
    <citation type="submission" date="2023-03" db="EMBL/GenBank/DDBJ databases">
        <title>Draft genome sequence of Streptomyces sp. RB6PN23 isolated from peat swamp forest in Thailand.</title>
        <authorList>
            <person name="Klaysubun C."/>
            <person name="Duangmal K."/>
        </authorList>
    </citation>
    <scope>NUCLEOTIDE SEQUENCE [LARGE SCALE GENOMIC DNA]</scope>
    <source>
        <strain evidence="1 2">RB6PN23</strain>
    </source>
</reference>
<proteinExistence type="predicted"/>